<organism evidence="4 5">
    <name type="scientific">Microbacterium trichothecenolyticum</name>
    <name type="common">Aureobacterium trichothecenolyticum</name>
    <dbReference type="NCBI Taxonomy" id="69370"/>
    <lineage>
        <taxon>Bacteria</taxon>
        <taxon>Bacillati</taxon>
        <taxon>Actinomycetota</taxon>
        <taxon>Actinomycetes</taxon>
        <taxon>Micrococcales</taxon>
        <taxon>Microbacteriaceae</taxon>
        <taxon>Microbacterium</taxon>
    </lineage>
</organism>
<dbReference type="AlphaFoldDB" id="A0A0M2H8Z1"/>
<dbReference type="Pfam" id="PF04892">
    <property type="entry name" value="VanZ"/>
    <property type="match status" value="1"/>
</dbReference>
<dbReference type="InterPro" id="IPR053150">
    <property type="entry name" value="Teicoplanin_resist-assoc"/>
</dbReference>
<dbReference type="PANTHER" id="PTHR36834:SF1">
    <property type="entry name" value="INTEGRAL MEMBRANE PROTEIN"/>
    <property type="match status" value="1"/>
</dbReference>
<dbReference type="OrthoDB" id="4822551at2"/>
<feature type="transmembrane region" description="Helical" evidence="2">
    <location>
        <begin position="6"/>
        <end position="30"/>
    </location>
</feature>
<feature type="transmembrane region" description="Helical" evidence="2">
    <location>
        <begin position="310"/>
        <end position="328"/>
    </location>
</feature>
<dbReference type="EMBL" id="JYJA01000040">
    <property type="protein sequence ID" value="KJL40441.1"/>
    <property type="molecule type" value="Genomic_DNA"/>
</dbReference>
<feature type="transmembrane region" description="Helical" evidence="2">
    <location>
        <begin position="131"/>
        <end position="153"/>
    </location>
</feature>
<keyword evidence="2" id="KW-0812">Transmembrane</keyword>
<dbReference type="PANTHER" id="PTHR36834">
    <property type="entry name" value="MEMBRANE PROTEIN-RELATED"/>
    <property type="match status" value="1"/>
</dbReference>
<proteinExistence type="predicted"/>
<evidence type="ECO:0000259" key="3">
    <source>
        <dbReference type="Pfam" id="PF04892"/>
    </source>
</evidence>
<evidence type="ECO:0000256" key="1">
    <source>
        <dbReference type="SAM" id="MobiDB-lite"/>
    </source>
</evidence>
<evidence type="ECO:0000256" key="2">
    <source>
        <dbReference type="SAM" id="Phobius"/>
    </source>
</evidence>
<dbReference type="Proteomes" id="UP000034098">
    <property type="component" value="Unassembled WGS sequence"/>
</dbReference>
<accession>A0A0M2H8Z1</accession>
<sequence length="366" mass="38075">MDEQIILGVLAVTLGVVVGVLLFVPFVALSYRRRGGFGVGRFVLWGAALVYVMAIWTYTLLPLPDPDTIACAGVNVDVTAIAADLRGAIVRRGSGFATDPAVLQLLLNVLLFVPLGFFLRVLGGRGAITALVVGVGLSVFVEVTQLTGVWGLYPCAYRVFDVDDLLTNTLGAVLGSLLALAVPRRYRGSPRLPDADRPQPVTRGRRLLGMLCDGLAAWVLSLTVIVAVQLVLYLLGADAAVREGSAASLIGSGVSIVVWLVATLATGGTIGDHAVQVRFTGGPLPVGLARFLRFAAGIGGYLVLNALPGAWTFVASVFAAVSILLVFTTDGHRGLPGLASGQRLTDARELEEPDAAPPGSATAPGL</sequence>
<keyword evidence="2" id="KW-1133">Transmembrane helix</keyword>
<dbReference type="InterPro" id="IPR006976">
    <property type="entry name" value="VanZ-like"/>
</dbReference>
<dbReference type="RefSeq" id="WP_045302173.1">
    <property type="nucleotide sequence ID" value="NZ_JYJA01000040.1"/>
</dbReference>
<dbReference type="PATRIC" id="fig|69370.6.peg.3837"/>
<keyword evidence="2" id="KW-0472">Membrane</keyword>
<feature type="domain" description="VanZ-like" evidence="3">
    <location>
        <begin position="49"/>
        <end position="180"/>
    </location>
</feature>
<comment type="caution">
    <text evidence="4">The sequence shown here is derived from an EMBL/GenBank/DDBJ whole genome shotgun (WGS) entry which is preliminary data.</text>
</comment>
<feature type="region of interest" description="Disordered" evidence="1">
    <location>
        <begin position="346"/>
        <end position="366"/>
    </location>
</feature>
<feature type="transmembrane region" description="Helical" evidence="2">
    <location>
        <begin position="42"/>
        <end position="61"/>
    </location>
</feature>
<evidence type="ECO:0000313" key="5">
    <source>
        <dbReference type="Proteomes" id="UP000034098"/>
    </source>
</evidence>
<name>A0A0M2H8Z1_MICTR</name>
<evidence type="ECO:0000313" key="4">
    <source>
        <dbReference type="EMBL" id="KJL40441.1"/>
    </source>
</evidence>
<protein>
    <submittedName>
        <fullName evidence="4">VanZ like family protein</fullName>
    </submittedName>
</protein>
<feature type="transmembrane region" description="Helical" evidence="2">
    <location>
        <begin position="247"/>
        <end position="270"/>
    </location>
</feature>
<feature type="transmembrane region" description="Helical" evidence="2">
    <location>
        <begin position="101"/>
        <end position="119"/>
    </location>
</feature>
<keyword evidence="5" id="KW-1185">Reference proteome</keyword>
<gene>
    <name evidence="4" type="ORF">RS82_03770</name>
</gene>
<reference evidence="4 5" key="1">
    <citation type="submission" date="2015-02" db="EMBL/GenBank/DDBJ databases">
        <title>Draft genome sequences of ten Microbacterium spp. with emphasis on heavy metal contaminated environments.</title>
        <authorList>
            <person name="Corretto E."/>
        </authorList>
    </citation>
    <scope>NUCLEOTIDE SEQUENCE [LARGE SCALE GENOMIC DNA]</scope>
    <source>
        <strain evidence="4 5">DSM 8608</strain>
    </source>
</reference>
<feature type="transmembrane region" description="Helical" evidence="2">
    <location>
        <begin position="215"/>
        <end position="235"/>
    </location>
</feature>
<feature type="transmembrane region" description="Helical" evidence="2">
    <location>
        <begin position="282"/>
        <end position="304"/>
    </location>
</feature>